<dbReference type="WBParaSite" id="JU765_v2.g12417.t1">
    <property type="protein sequence ID" value="JU765_v2.g12417.t1"/>
    <property type="gene ID" value="JU765_v2.g12417"/>
</dbReference>
<organism evidence="1 2">
    <name type="scientific">Panagrolaimus sp. JU765</name>
    <dbReference type="NCBI Taxonomy" id="591449"/>
    <lineage>
        <taxon>Eukaryota</taxon>
        <taxon>Metazoa</taxon>
        <taxon>Ecdysozoa</taxon>
        <taxon>Nematoda</taxon>
        <taxon>Chromadorea</taxon>
        <taxon>Rhabditida</taxon>
        <taxon>Tylenchina</taxon>
        <taxon>Panagrolaimomorpha</taxon>
        <taxon>Panagrolaimoidea</taxon>
        <taxon>Panagrolaimidae</taxon>
        <taxon>Panagrolaimus</taxon>
    </lineage>
</organism>
<evidence type="ECO:0000313" key="1">
    <source>
        <dbReference type="Proteomes" id="UP000887576"/>
    </source>
</evidence>
<protein>
    <submittedName>
        <fullName evidence="2">Serpentine Receptor, class T</fullName>
    </submittedName>
</protein>
<reference evidence="2" key="1">
    <citation type="submission" date="2022-11" db="UniProtKB">
        <authorList>
            <consortium name="WormBaseParasite"/>
        </authorList>
    </citation>
    <scope>IDENTIFICATION</scope>
</reference>
<accession>A0AC34Q2T7</accession>
<evidence type="ECO:0000313" key="2">
    <source>
        <dbReference type="WBParaSite" id="JU765_v2.g12417.t1"/>
    </source>
</evidence>
<proteinExistence type="predicted"/>
<dbReference type="Proteomes" id="UP000887576">
    <property type="component" value="Unplaced"/>
</dbReference>
<name>A0AC34Q2T7_9BILA</name>
<sequence length="330" mass="37662">MEKLLWKKSEFEIYYNCSGRTFQEWAQYGHPNAPIGGFYLALGTFYMLLMMPFMIVFIKTDLTKYSCYKIMFSLGICDVIGILIASFFAGFGSLTGNVFCLFPIMNYIAGCIGLAIWVASSSLCILLALNRCIDVIGLKLGNLLFDGKKTYIWISICIIYSLWFLFFNNPSLFNSNFHAFIFDPYVGTPERNGGIDIVNYPHVGMSLHDIIVPIVLILLYFMLCVYIAIKSKMAVAVKISKMQRQTFIQSTLICSATLITSFIYVYMQYFPTPYWLSLFGQFSWQLCHGAAGLSYAFLNETMRREAKYLYCPKSRQKNIKIASSSDVHTK</sequence>